<organism evidence="4 5">
    <name type="scientific">Brenneria izadpanahii</name>
    <dbReference type="NCBI Taxonomy" id="2722756"/>
    <lineage>
        <taxon>Bacteria</taxon>
        <taxon>Pseudomonadati</taxon>
        <taxon>Pseudomonadota</taxon>
        <taxon>Gammaproteobacteria</taxon>
        <taxon>Enterobacterales</taxon>
        <taxon>Pectobacteriaceae</taxon>
        <taxon>Brenneria</taxon>
    </lineage>
</organism>
<evidence type="ECO:0000259" key="3">
    <source>
        <dbReference type="Pfam" id="PF07992"/>
    </source>
</evidence>
<sequence length="464" mass="49600">MIRVVDVAIIGAGPAGMAAAIEASRAGLSVIVFDEQSSPGGQIYRGIETASGARHKILGKDYTSGLALAERFRDSSAEYFSNTTVWNIGTDKLVEFSQNGQSKSIRAKSIVSATGALERPCPLPGWTLPGVTTAGALQILLKAAGIVQEDTVLVGSGPLLWAIAAQMVDAGIPPNAIVENLPKGRMKAALPYLLKALRAKEYLIKGVMLMQKVRRAGVPVYRHATNIKIEGEGAVEAITFAAKGKRHHIAAKYIALHQGVVPNQQITRLLSCKHFWDQSQYCFRPEVNERYETSVPDVYAIGDGAGIGGAKAAALQGRLVGLSLAVKAGKADNRDIARIRKALSREGSIRPFLEAYYSPAPDILQPADETIVCRCEEITAGTVRNSVKLGATRPNEVKSLFRTGMGPCQGRVCGLAVMGIIAAQRNEDPELVGYYRIRAPLKPIPLDELAHYAVEPGASEGRAV</sequence>
<dbReference type="PANTHER" id="PTHR42949:SF3">
    <property type="entry name" value="ANAEROBIC GLYCEROL-3-PHOSPHATE DEHYDROGENASE SUBUNIT B"/>
    <property type="match status" value="1"/>
</dbReference>
<evidence type="ECO:0000259" key="2">
    <source>
        <dbReference type="Pfam" id="PF04324"/>
    </source>
</evidence>
<evidence type="ECO:0000313" key="4">
    <source>
        <dbReference type="EMBL" id="QTF07555.1"/>
    </source>
</evidence>
<accession>A0ABX7UQM7</accession>
<dbReference type="Gene3D" id="1.10.10.1100">
    <property type="entry name" value="BFD-like [2Fe-2S]-binding domain"/>
    <property type="match status" value="1"/>
</dbReference>
<dbReference type="InterPro" id="IPR017224">
    <property type="entry name" value="Opine_Oxase_asu/HCN_bsu"/>
</dbReference>
<feature type="domain" description="FAD/NAD(P)-binding" evidence="3">
    <location>
        <begin position="6"/>
        <end position="317"/>
    </location>
</feature>
<dbReference type="CDD" id="cd19946">
    <property type="entry name" value="GlpA-like_Fer2_BFD-like"/>
    <property type="match status" value="1"/>
</dbReference>
<evidence type="ECO:0000256" key="1">
    <source>
        <dbReference type="ARBA" id="ARBA00023002"/>
    </source>
</evidence>
<proteinExistence type="predicted"/>
<dbReference type="PIRSF" id="PIRSF037495">
    <property type="entry name" value="Opine_OX_OoxA/HcnB"/>
    <property type="match status" value="1"/>
</dbReference>
<feature type="domain" description="BFD-like [2Fe-2S]-binding" evidence="2">
    <location>
        <begin position="371"/>
        <end position="422"/>
    </location>
</feature>
<dbReference type="PRINTS" id="PR00469">
    <property type="entry name" value="PNDRDTASEII"/>
</dbReference>
<dbReference type="PANTHER" id="PTHR42949">
    <property type="entry name" value="ANAEROBIC GLYCEROL-3-PHOSPHATE DEHYDROGENASE SUBUNIT B"/>
    <property type="match status" value="1"/>
</dbReference>
<evidence type="ECO:0000313" key="5">
    <source>
        <dbReference type="Proteomes" id="UP000671960"/>
    </source>
</evidence>
<protein>
    <submittedName>
        <fullName evidence="4">FAD-dependent oxidoreductase</fullName>
    </submittedName>
</protein>
<keyword evidence="5" id="KW-1185">Reference proteome</keyword>
<dbReference type="InterPro" id="IPR007419">
    <property type="entry name" value="BFD-like_2Fe2S-bd_dom"/>
</dbReference>
<dbReference type="Gene3D" id="3.50.50.60">
    <property type="entry name" value="FAD/NAD(P)-binding domain"/>
    <property type="match status" value="2"/>
</dbReference>
<dbReference type="InterPro" id="IPR051691">
    <property type="entry name" value="Metab_Enz_Cyan_OpOx_G3PDH"/>
</dbReference>
<dbReference type="InterPro" id="IPR041854">
    <property type="entry name" value="BFD-like_2Fe2S-bd_dom_sf"/>
</dbReference>
<reference evidence="4 5" key="1">
    <citation type="submission" date="2020-03" db="EMBL/GenBank/DDBJ databases">
        <authorList>
            <person name="Bakhshi Ganjeh M."/>
        </authorList>
    </citation>
    <scope>NUCLEOTIDE SEQUENCE [LARGE SCALE GENOMIC DNA]</scope>
    <source>
        <strain evidence="5">Iran 50</strain>
    </source>
</reference>
<dbReference type="Pfam" id="PF04324">
    <property type="entry name" value="Fer2_BFD"/>
    <property type="match status" value="1"/>
</dbReference>
<name>A0ABX7UQM7_9GAMM</name>
<dbReference type="Proteomes" id="UP000671960">
    <property type="component" value="Chromosome"/>
</dbReference>
<keyword evidence="1" id="KW-0560">Oxidoreductase</keyword>
<dbReference type="InterPro" id="IPR023753">
    <property type="entry name" value="FAD/NAD-binding_dom"/>
</dbReference>
<dbReference type="EMBL" id="CP050854">
    <property type="protein sequence ID" value="QTF07555.1"/>
    <property type="molecule type" value="Genomic_DNA"/>
</dbReference>
<dbReference type="InterPro" id="IPR036188">
    <property type="entry name" value="FAD/NAD-bd_sf"/>
</dbReference>
<dbReference type="SUPFAM" id="SSF51905">
    <property type="entry name" value="FAD/NAD(P)-binding domain"/>
    <property type="match status" value="1"/>
</dbReference>
<dbReference type="PRINTS" id="PR00368">
    <property type="entry name" value="FADPNR"/>
</dbReference>
<dbReference type="Pfam" id="PF07992">
    <property type="entry name" value="Pyr_redox_2"/>
    <property type="match status" value="1"/>
</dbReference>
<gene>
    <name evidence="4" type="ORF">HC231_06175</name>
</gene>